<dbReference type="GO" id="GO:0003723">
    <property type="term" value="F:RNA binding"/>
    <property type="evidence" value="ECO:0007669"/>
    <property type="project" value="TreeGrafter"/>
</dbReference>
<evidence type="ECO:0000256" key="1">
    <source>
        <dbReference type="ARBA" id="ARBA00004123"/>
    </source>
</evidence>
<evidence type="ECO:0000259" key="6">
    <source>
        <dbReference type="Pfam" id="PF15459"/>
    </source>
</evidence>
<dbReference type="EMBL" id="KV429110">
    <property type="protein sequence ID" value="KZT65208.1"/>
    <property type="molecule type" value="Genomic_DNA"/>
</dbReference>
<organism evidence="7 8">
    <name type="scientific">Daedalea quercina L-15889</name>
    <dbReference type="NCBI Taxonomy" id="1314783"/>
    <lineage>
        <taxon>Eukaryota</taxon>
        <taxon>Fungi</taxon>
        <taxon>Dikarya</taxon>
        <taxon>Basidiomycota</taxon>
        <taxon>Agaricomycotina</taxon>
        <taxon>Agaricomycetes</taxon>
        <taxon>Polyporales</taxon>
        <taxon>Fomitopsis</taxon>
    </lineage>
</organism>
<dbReference type="Pfam" id="PF04935">
    <property type="entry name" value="SURF6"/>
    <property type="match status" value="1"/>
</dbReference>
<feature type="compositionally biased region" description="Basic and acidic residues" evidence="4">
    <location>
        <begin position="172"/>
        <end position="223"/>
    </location>
</feature>
<feature type="domain" description="Ribosomal RNA-processing protein 14/surfeit locus protein 6 C-terminal" evidence="5">
    <location>
        <begin position="177"/>
        <end position="379"/>
    </location>
</feature>
<comment type="similarity">
    <text evidence="2">Belongs to the SURF6 family.</text>
</comment>
<dbReference type="GO" id="GO:0005730">
    <property type="term" value="C:nucleolus"/>
    <property type="evidence" value="ECO:0007669"/>
    <property type="project" value="TreeGrafter"/>
</dbReference>
<feature type="domain" description="Ribosomal RNA-processing protein 14 N-terminal" evidence="6">
    <location>
        <begin position="12"/>
        <end position="74"/>
    </location>
</feature>
<feature type="compositionally biased region" description="Basic and acidic residues" evidence="4">
    <location>
        <begin position="285"/>
        <end position="351"/>
    </location>
</feature>
<evidence type="ECO:0008006" key="9">
    <source>
        <dbReference type="Google" id="ProtNLM"/>
    </source>
</evidence>
<name>A0A165M450_9APHY</name>
<dbReference type="STRING" id="1314783.A0A165M450"/>
<dbReference type="AlphaFoldDB" id="A0A165M450"/>
<keyword evidence="3" id="KW-0539">Nucleus</keyword>
<evidence type="ECO:0000259" key="5">
    <source>
        <dbReference type="Pfam" id="PF04935"/>
    </source>
</evidence>
<comment type="subcellular location">
    <subcellularLocation>
        <location evidence="1">Nucleus</location>
    </subcellularLocation>
</comment>
<dbReference type="InterPro" id="IPR029190">
    <property type="entry name" value="Rrp14/SURF6_C"/>
</dbReference>
<protein>
    <recommendedName>
        <fullName evidence="9">SURF6-domain-containing protein</fullName>
    </recommendedName>
</protein>
<dbReference type="Pfam" id="PF15459">
    <property type="entry name" value="RRP14"/>
    <property type="match status" value="1"/>
</dbReference>
<feature type="compositionally biased region" description="Basic residues" evidence="4">
    <location>
        <begin position="397"/>
        <end position="409"/>
    </location>
</feature>
<dbReference type="Proteomes" id="UP000076727">
    <property type="component" value="Unassembled WGS sequence"/>
</dbReference>
<sequence length="409" mass="45463">MPTPTADLKTSLGKHNETFETLLKLIPARYYLVQEQSAEQIASKYQKHSKKLNAPKQTIKEASKKAKREKLDPANNKTILDIQNEAANVKENAASSKSKGKRKASQAEAESDSDGMDVDVPMDLPEDAGPSSAEQPMVPMSESGGIEALREKLHARMAQLRRGPKVGGDGEAGSRDELLEERRKQRAAMRERRRKETKEKIRREEEMKGKKAKDKDQSRDKGPSPKTQLLVPDEGPSSKVGQSQDPKSKYTSVAFSAVASSSGGNKKAAHLKTASNPAQALEQLASRKEKAASMPEEKRKVLEEREKWEKAEARMEGVKVHDDEGRLKKAAKRMEKQKQKSKKEWDQRKEQLATNIAAKQKKRADNIAARHERRSDKGKSVKTKNKGRPGFEGKSFGKGKGKAPVKGKK</sequence>
<evidence type="ECO:0000313" key="8">
    <source>
        <dbReference type="Proteomes" id="UP000076727"/>
    </source>
</evidence>
<evidence type="ECO:0000256" key="4">
    <source>
        <dbReference type="SAM" id="MobiDB-lite"/>
    </source>
</evidence>
<feature type="compositionally biased region" description="Low complexity" evidence="4">
    <location>
        <begin position="252"/>
        <end position="262"/>
    </location>
</feature>
<evidence type="ECO:0000313" key="7">
    <source>
        <dbReference type="EMBL" id="KZT65208.1"/>
    </source>
</evidence>
<keyword evidence="8" id="KW-1185">Reference proteome</keyword>
<dbReference type="OrthoDB" id="444809at2759"/>
<proteinExistence type="inferred from homology"/>
<feature type="compositionally biased region" description="Basic and acidic residues" evidence="4">
    <location>
        <begin position="363"/>
        <end position="379"/>
    </location>
</feature>
<reference evidence="7 8" key="1">
    <citation type="journal article" date="2016" name="Mol. Biol. Evol.">
        <title>Comparative Genomics of Early-Diverging Mushroom-Forming Fungi Provides Insights into the Origins of Lignocellulose Decay Capabilities.</title>
        <authorList>
            <person name="Nagy L.G."/>
            <person name="Riley R."/>
            <person name="Tritt A."/>
            <person name="Adam C."/>
            <person name="Daum C."/>
            <person name="Floudas D."/>
            <person name="Sun H."/>
            <person name="Yadav J.S."/>
            <person name="Pangilinan J."/>
            <person name="Larsson K.H."/>
            <person name="Matsuura K."/>
            <person name="Barry K."/>
            <person name="Labutti K."/>
            <person name="Kuo R."/>
            <person name="Ohm R.A."/>
            <person name="Bhattacharya S.S."/>
            <person name="Shirouzu T."/>
            <person name="Yoshinaga Y."/>
            <person name="Martin F.M."/>
            <person name="Grigoriev I.V."/>
            <person name="Hibbett D.S."/>
        </authorList>
    </citation>
    <scope>NUCLEOTIDE SEQUENCE [LARGE SCALE GENOMIC DNA]</scope>
    <source>
        <strain evidence="7 8">L-15889</strain>
    </source>
</reference>
<dbReference type="GO" id="GO:0042274">
    <property type="term" value="P:ribosomal small subunit biogenesis"/>
    <property type="evidence" value="ECO:0007669"/>
    <property type="project" value="TreeGrafter"/>
</dbReference>
<gene>
    <name evidence="7" type="ORF">DAEQUDRAFT_677242</name>
</gene>
<evidence type="ECO:0000256" key="3">
    <source>
        <dbReference type="ARBA" id="ARBA00023242"/>
    </source>
</evidence>
<dbReference type="InterPro" id="IPR029188">
    <property type="entry name" value="Rrp14_N"/>
</dbReference>
<evidence type="ECO:0000256" key="2">
    <source>
        <dbReference type="ARBA" id="ARBA00005904"/>
    </source>
</evidence>
<dbReference type="InterPro" id="IPR007019">
    <property type="entry name" value="SURF6"/>
</dbReference>
<feature type="compositionally biased region" description="Polar residues" evidence="4">
    <location>
        <begin position="239"/>
        <end position="251"/>
    </location>
</feature>
<accession>A0A165M450</accession>
<dbReference type="GO" id="GO:0003677">
    <property type="term" value="F:DNA binding"/>
    <property type="evidence" value="ECO:0007669"/>
    <property type="project" value="TreeGrafter"/>
</dbReference>
<dbReference type="PANTHER" id="PTHR14369:SF0">
    <property type="entry name" value="SURFEIT LOCUS PROTEIN 6"/>
    <property type="match status" value="1"/>
</dbReference>
<feature type="region of interest" description="Disordered" evidence="4">
    <location>
        <begin position="40"/>
        <end position="409"/>
    </location>
</feature>
<dbReference type="GO" id="GO:0042273">
    <property type="term" value="P:ribosomal large subunit biogenesis"/>
    <property type="evidence" value="ECO:0007669"/>
    <property type="project" value="TreeGrafter"/>
</dbReference>
<feature type="compositionally biased region" description="Basic and acidic residues" evidence="4">
    <location>
        <begin position="58"/>
        <end position="72"/>
    </location>
</feature>
<dbReference type="PANTHER" id="PTHR14369">
    <property type="entry name" value="SURFEIT LOCUS PROTEIN 6"/>
    <property type="match status" value="1"/>
</dbReference>